<dbReference type="Proteomes" id="UP001519349">
    <property type="component" value="Unassembled WGS sequence"/>
</dbReference>
<proteinExistence type="predicted"/>
<dbReference type="InterPro" id="IPR001173">
    <property type="entry name" value="Glyco_trans_2-like"/>
</dbReference>
<keyword evidence="1" id="KW-0175">Coiled coil</keyword>
<dbReference type="PANTHER" id="PTHR22916">
    <property type="entry name" value="GLYCOSYLTRANSFERASE"/>
    <property type="match status" value="1"/>
</dbReference>
<dbReference type="SUPFAM" id="SSF53448">
    <property type="entry name" value="Nucleotide-diphospho-sugar transferases"/>
    <property type="match status" value="1"/>
</dbReference>
<evidence type="ECO:0000313" key="3">
    <source>
        <dbReference type="EMBL" id="MBP2620735.1"/>
    </source>
</evidence>
<sequence>MISIAMATYNGAGFVLEQLDSIRMQKMKADQVIICDDCSTDQTVALVKDYIAKHQLTNWQLIENQENIGHYQTFIKLAGLAEHDVVFFADQDDKWLPDKTAALYKVLSETGAAMVYGRSYVIDQDGQIIKESKVSEERRERDLAYLLKNWPSGYQTAFRRSVLTDIIQQQYTDYPGFDYHDVLFGMLAPLYGRVIDVGQILDQHRIHQSNVTQSAASLSFTKTRRSRIDYLQKVVRRYESILKIARERQASEQACRQANKALALTERRLRFLQSRNPFLALGLLFQIREYKSIKDFVSDIVYTYSLNGVARKLLKKFGR</sequence>
<dbReference type="RefSeq" id="WP_209551103.1">
    <property type="nucleotide sequence ID" value="NZ_QFAY01000008.1"/>
</dbReference>
<keyword evidence="4" id="KW-1185">Reference proteome</keyword>
<feature type="coiled-coil region" evidence="1">
    <location>
        <begin position="248"/>
        <end position="275"/>
    </location>
</feature>
<protein>
    <submittedName>
        <fullName evidence="3">Glycosyltransferase</fullName>
    </submittedName>
</protein>
<dbReference type="InterPro" id="IPR029044">
    <property type="entry name" value="Nucleotide-diphossugar_trans"/>
</dbReference>
<dbReference type="EMBL" id="QFAY01000008">
    <property type="protein sequence ID" value="MBP2620735.1"/>
    <property type="molecule type" value="Genomic_DNA"/>
</dbReference>
<reference evidence="3 4" key="1">
    <citation type="submission" date="2018-05" db="EMBL/GenBank/DDBJ databases">
        <title>Draft genome sequence of Streptococcus panodentis CCUG 70867T.</title>
        <authorList>
            <person name="Salva-Serra F."/>
            <person name="Mendez V."/>
            <person name="Jaen-Luchoro D."/>
            <person name="Gonzales-Siles L."/>
            <person name="Karlsson R."/>
            <person name="Engstrom-Jakobsson H."/>
            <person name="Busquets A."/>
            <person name="Gomila M."/>
            <person name="Pineiro-Iglesias B."/>
            <person name="Bennasar-Figueras A."/>
            <person name="Seeger M."/>
            <person name="Moore E."/>
        </authorList>
    </citation>
    <scope>NUCLEOTIDE SEQUENCE [LARGE SCALE GENOMIC DNA]</scope>
    <source>
        <strain evidence="3 4">CCUG 70867</strain>
    </source>
</reference>
<evidence type="ECO:0000313" key="4">
    <source>
        <dbReference type="Proteomes" id="UP001519349"/>
    </source>
</evidence>
<dbReference type="Pfam" id="PF00535">
    <property type="entry name" value="Glycos_transf_2"/>
    <property type="match status" value="1"/>
</dbReference>
<name>A0ABS5AW04_9STRE</name>
<gene>
    <name evidence="3" type="ORF">DHL47_05170</name>
</gene>
<comment type="caution">
    <text evidence="3">The sequence shown here is derived from an EMBL/GenBank/DDBJ whole genome shotgun (WGS) entry which is preliminary data.</text>
</comment>
<dbReference type="PANTHER" id="PTHR22916:SF3">
    <property type="entry name" value="UDP-GLCNAC:BETAGAL BETA-1,3-N-ACETYLGLUCOSAMINYLTRANSFERASE-LIKE PROTEIN 1"/>
    <property type="match status" value="1"/>
</dbReference>
<organism evidence="3 4">
    <name type="scientific">Streptococcus panodentis</name>
    <dbReference type="NCBI Taxonomy" id="1581472"/>
    <lineage>
        <taxon>Bacteria</taxon>
        <taxon>Bacillati</taxon>
        <taxon>Bacillota</taxon>
        <taxon>Bacilli</taxon>
        <taxon>Lactobacillales</taxon>
        <taxon>Streptococcaceae</taxon>
        <taxon>Streptococcus</taxon>
    </lineage>
</organism>
<accession>A0ABS5AW04</accession>
<evidence type="ECO:0000259" key="2">
    <source>
        <dbReference type="Pfam" id="PF00535"/>
    </source>
</evidence>
<evidence type="ECO:0000256" key="1">
    <source>
        <dbReference type="SAM" id="Coils"/>
    </source>
</evidence>
<dbReference type="Gene3D" id="3.90.550.10">
    <property type="entry name" value="Spore Coat Polysaccharide Biosynthesis Protein SpsA, Chain A"/>
    <property type="match status" value="1"/>
</dbReference>
<feature type="domain" description="Glycosyltransferase 2-like" evidence="2">
    <location>
        <begin position="3"/>
        <end position="163"/>
    </location>
</feature>